<dbReference type="SUPFAM" id="SSF53633">
    <property type="entry name" value="Carbamate kinase-like"/>
    <property type="match status" value="1"/>
</dbReference>
<dbReference type="Gene3D" id="3.40.1160.10">
    <property type="entry name" value="Acetylglutamate kinase-like"/>
    <property type="match status" value="1"/>
</dbReference>
<dbReference type="Pfam" id="PF00696">
    <property type="entry name" value="AA_kinase"/>
    <property type="match status" value="1"/>
</dbReference>
<dbReference type="GO" id="GO:0004349">
    <property type="term" value="F:glutamate 5-kinase activity"/>
    <property type="evidence" value="ECO:0007669"/>
    <property type="project" value="UniProtKB-UniRule"/>
</dbReference>
<dbReference type="GO" id="GO:0005524">
    <property type="term" value="F:ATP binding"/>
    <property type="evidence" value="ECO:0007669"/>
    <property type="project" value="UniProtKB-KW"/>
</dbReference>
<evidence type="ECO:0000256" key="4">
    <source>
        <dbReference type="ARBA" id="ARBA00022679"/>
    </source>
</evidence>
<evidence type="ECO:0000313" key="10">
    <source>
        <dbReference type="EMBL" id="AGY59229.1"/>
    </source>
</evidence>
<dbReference type="Pfam" id="PF01472">
    <property type="entry name" value="PUA"/>
    <property type="match status" value="1"/>
</dbReference>
<dbReference type="CDD" id="cd21157">
    <property type="entry name" value="PUA_G5K"/>
    <property type="match status" value="1"/>
</dbReference>
<evidence type="ECO:0000256" key="6">
    <source>
        <dbReference type="ARBA" id="ARBA00022777"/>
    </source>
</evidence>
<comment type="function">
    <text evidence="8">Catalyzes the transfer of a phosphate group to glutamate to form L-glutamate 5-phosphate.</text>
</comment>
<comment type="similarity">
    <text evidence="8">Belongs to the glutamate 5-kinase family.</text>
</comment>
<keyword evidence="11" id="KW-1185">Reference proteome</keyword>
<dbReference type="InterPro" id="IPR011529">
    <property type="entry name" value="Glu_5kinase"/>
</dbReference>
<dbReference type="PANTHER" id="PTHR43654">
    <property type="entry name" value="GLUTAMATE 5-KINASE"/>
    <property type="match status" value="1"/>
</dbReference>
<dbReference type="SUPFAM" id="SSF88697">
    <property type="entry name" value="PUA domain-like"/>
    <property type="match status" value="1"/>
</dbReference>
<dbReference type="PANTHER" id="PTHR43654:SF3">
    <property type="entry name" value="GLUTAMATE 5-KINASE"/>
    <property type="match status" value="1"/>
</dbReference>
<dbReference type="AlphaFoldDB" id="U5QNQ6"/>
<protein>
    <recommendedName>
        <fullName evidence="8">Glutamate 5-kinase</fullName>
        <ecNumber evidence="8">2.7.2.11</ecNumber>
    </recommendedName>
    <alternativeName>
        <fullName evidence="8">Gamma-glutamyl kinase</fullName>
        <shortName evidence="8">GK</shortName>
    </alternativeName>
</protein>
<dbReference type="HOGENOM" id="CLU_025400_1_1_3"/>
<dbReference type="InterPro" id="IPR002478">
    <property type="entry name" value="PUA"/>
</dbReference>
<evidence type="ECO:0000256" key="1">
    <source>
        <dbReference type="ARBA" id="ARBA00022490"/>
    </source>
</evidence>
<dbReference type="InterPro" id="IPR041739">
    <property type="entry name" value="G5K_ProB"/>
</dbReference>
<reference evidence="10 11" key="1">
    <citation type="journal article" date="2013" name="PLoS ONE">
        <title>Cultivation and Complete Genome Sequencing of Gloeobacter kilaueensis sp. nov., from a Lava Cave in Kilauea Caldera, Hawai'i.</title>
        <authorList>
            <person name="Saw J.H."/>
            <person name="Schatz M."/>
            <person name="Brown M.V."/>
            <person name="Kunkel D.D."/>
            <person name="Foster J.S."/>
            <person name="Shick H."/>
            <person name="Christensen S."/>
            <person name="Hou S."/>
            <person name="Wan X."/>
            <person name="Donachie S.P."/>
        </authorList>
    </citation>
    <scope>NUCLEOTIDE SEQUENCE [LARGE SCALE GENOMIC DNA]</scope>
    <source>
        <strain evidence="11">JS</strain>
    </source>
</reference>
<dbReference type="OrthoDB" id="9804434at2"/>
<keyword evidence="6 8" id="KW-0418">Kinase</keyword>
<dbReference type="NCBIfam" id="TIGR01027">
    <property type="entry name" value="proB"/>
    <property type="match status" value="1"/>
</dbReference>
<dbReference type="CDD" id="cd04242">
    <property type="entry name" value="AAK_G5K_ProB"/>
    <property type="match status" value="1"/>
</dbReference>
<dbReference type="PROSITE" id="PS00902">
    <property type="entry name" value="GLUTAMATE_5_KINASE"/>
    <property type="match status" value="1"/>
</dbReference>
<feature type="binding site" evidence="8">
    <location>
        <position position="135"/>
    </location>
    <ligand>
        <name>substrate</name>
    </ligand>
</feature>
<accession>U5QNQ6</accession>
<dbReference type="RefSeq" id="WP_023174472.1">
    <property type="nucleotide sequence ID" value="NC_022600.1"/>
</dbReference>
<dbReference type="PIRSF" id="PIRSF000729">
    <property type="entry name" value="GK"/>
    <property type="match status" value="1"/>
</dbReference>
<dbReference type="PRINTS" id="PR00474">
    <property type="entry name" value="GLU5KINASE"/>
</dbReference>
<evidence type="ECO:0000259" key="9">
    <source>
        <dbReference type="SMART" id="SM00359"/>
    </source>
</evidence>
<dbReference type="UniPathway" id="UPA00098">
    <property type="reaction ID" value="UER00359"/>
</dbReference>
<keyword evidence="1 8" id="KW-0963">Cytoplasm</keyword>
<dbReference type="PATRIC" id="fig|1183438.3.peg.2940"/>
<evidence type="ECO:0000256" key="8">
    <source>
        <dbReference type="HAMAP-Rule" id="MF_00456"/>
    </source>
</evidence>
<comment type="catalytic activity">
    <reaction evidence="8">
        <text>L-glutamate + ATP = L-glutamyl 5-phosphate + ADP</text>
        <dbReference type="Rhea" id="RHEA:14877"/>
        <dbReference type="ChEBI" id="CHEBI:29985"/>
        <dbReference type="ChEBI" id="CHEBI:30616"/>
        <dbReference type="ChEBI" id="CHEBI:58274"/>
        <dbReference type="ChEBI" id="CHEBI:456216"/>
        <dbReference type="EC" id="2.7.2.11"/>
    </reaction>
</comment>
<dbReference type="GO" id="GO:0055129">
    <property type="term" value="P:L-proline biosynthetic process"/>
    <property type="evidence" value="ECO:0007669"/>
    <property type="project" value="UniProtKB-UniRule"/>
</dbReference>
<dbReference type="InterPro" id="IPR015947">
    <property type="entry name" value="PUA-like_sf"/>
</dbReference>
<dbReference type="FunFam" id="3.40.1160.10:FF:000018">
    <property type="entry name" value="Glutamate 5-kinase"/>
    <property type="match status" value="1"/>
</dbReference>
<feature type="binding site" evidence="8">
    <location>
        <begin position="208"/>
        <end position="214"/>
    </location>
    <ligand>
        <name>ATP</name>
        <dbReference type="ChEBI" id="CHEBI:30616"/>
    </ligand>
</feature>
<dbReference type="Proteomes" id="UP000017396">
    <property type="component" value="Chromosome"/>
</dbReference>
<dbReference type="GO" id="GO:0003723">
    <property type="term" value="F:RNA binding"/>
    <property type="evidence" value="ECO:0007669"/>
    <property type="project" value="InterPro"/>
</dbReference>
<name>U5QNQ6_GLOK1</name>
<dbReference type="EMBL" id="CP003587">
    <property type="protein sequence ID" value="AGY59229.1"/>
    <property type="molecule type" value="Genomic_DNA"/>
</dbReference>
<evidence type="ECO:0000256" key="2">
    <source>
        <dbReference type="ARBA" id="ARBA00022605"/>
    </source>
</evidence>
<evidence type="ECO:0000256" key="3">
    <source>
        <dbReference type="ARBA" id="ARBA00022650"/>
    </source>
</evidence>
<dbReference type="EC" id="2.7.2.11" evidence="8"/>
<gene>
    <name evidence="8 10" type="primary">proB</name>
    <name evidence="10" type="ORF">GKIL_2983</name>
</gene>
<dbReference type="Gene3D" id="2.30.130.10">
    <property type="entry name" value="PUA domain"/>
    <property type="match status" value="1"/>
</dbReference>
<comment type="pathway">
    <text evidence="8">Amino-acid biosynthesis; L-proline biosynthesis; L-glutamate 5-semialdehyde from L-glutamate: step 1/2.</text>
</comment>
<feature type="binding site" evidence="8">
    <location>
        <position position="7"/>
    </location>
    <ligand>
        <name>ATP</name>
        <dbReference type="ChEBI" id="CHEBI:30616"/>
    </ligand>
</feature>
<feature type="binding site" evidence="8">
    <location>
        <position position="48"/>
    </location>
    <ligand>
        <name>substrate</name>
    </ligand>
</feature>
<dbReference type="HAMAP" id="MF_00456">
    <property type="entry name" value="ProB"/>
    <property type="match status" value="1"/>
</dbReference>
<evidence type="ECO:0000256" key="5">
    <source>
        <dbReference type="ARBA" id="ARBA00022741"/>
    </source>
</evidence>
<dbReference type="STRING" id="1183438.GKIL_2983"/>
<dbReference type="InterPro" id="IPR036974">
    <property type="entry name" value="PUA_sf"/>
</dbReference>
<dbReference type="PROSITE" id="PS50890">
    <property type="entry name" value="PUA"/>
    <property type="match status" value="1"/>
</dbReference>
<organism evidence="10 11">
    <name type="scientific">Gloeobacter kilaueensis (strain ATCC BAA-2537 / CCAP 1431/1 / ULC 316 / JS1)</name>
    <dbReference type="NCBI Taxonomy" id="1183438"/>
    <lineage>
        <taxon>Bacteria</taxon>
        <taxon>Bacillati</taxon>
        <taxon>Cyanobacteriota</taxon>
        <taxon>Cyanophyceae</taxon>
        <taxon>Gloeobacterales</taxon>
        <taxon>Gloeobacteraceae</taxon>
        <taxon>Gloeobacter</taxon>
    </lineage>
</organism>
<sequence>MATLVVKIGTSSLSDAATGDLRLATLGGLAETLTRLRRKGERVLLVSSGAVGIGCARLGLKERPASVAGKQAAAAVGQGLLMSIYDRFFGALGQPVAQVLLTRQDLMDRTRYLNARETLGELLRLGTIPIVNENDTVATEELRFGDNDALSALVAGLIEADWLILLTDVAGLYSANPRLDPAAHLLPEISEISESLLLSARGKSTWGSGGMASKLEAARIAAMAGVTTVITEGSTPQNIVRILAGEAVGTRFRLSGPRGRASLRKRWIGHGLVPTGTLQLDAGAVEAVRSGGKSLLPAGIVAIDGNFEAGALVRLTDTGGHEFARGLVNYSSSELAKIRGHNSQQIAAILDQQGPPKTAVHRDNLIVWS</sequence>
<dbReference type="InterPro" id="IPR001048">
    <property type="entry name" value="Asp/Glu/Uridylate_kinase"/>
</dbReference>
<keyword evidence="3 8" id="KW-0641">Proline biosynthesis</keyword>
<keyword evidence="4 8" id="KW-0808">Transferase</keyword>
<feature type="domain" description="PUA" evidence="9">
    <location>
        <begin position="276"/>
        <end position="359"/>
    </location>
</feature>
<dbReference type="FunFam" id="2.30.130.10:FF:000007">
    <property type="entry name" value="Glutamate 5-kinase"/>
    <property type="match status" value="1"/>
</dbReference>
<dbReference type="GO" id="GO:0005829">
    <property type="term" value="C:cytosol"/>
    <property type="evidence" value="ECO:0007669"/>
    <property type="project" value="TreeGrafter"/>
</dbReference>
<keyword evidence="5 8" id="KW-0547">Nucleotide-binding</keyword>
<feature type="binding site" evidence="8">
    <location>
        <begin position="167"/>
        <end position="168"/>
    </location>
    <ligand>
        <name>ATP</name>
        <dbReference type="ChEBI" id="CHEBI:30616"/>
    </ligand>
</feature>
<keyword evidence="2 8" id="KW-0028">Amino-acid biosynthesis</keyword>
<dbReference type="eggNOG" id="COG0263">
    <property type="taxonomic scope" value="Bacteria"/>
</dbReference>
<comment type="subcellular location">
    <subcellularLocation>
        <location evidence="8">Cytoplasm</location>
    </subcellularLocation>
</comment>
<dbReference type="InterPro" id="IPR019797">
    <property type="entry name" value="Glutamate_5-kinase_CS"/>
</dbReference>
<dbReference type="KEGG" id="glj:GKIL_2983"/>
<dbReference type="InterPro" id="IPR001057">
    <property type="entry name" value="Glu/AcGlu_kinase"/>
</dbReference>
<feature type="binding site" evidence="8">
    <location>
        <position position="147"/>
    </location>
    <ligand>
        <name>substrate</name>
    </ligand>
</feature>
<dbReference type="SMART" id="SM00359">
    <property type="entry name" value="PUA"/>
    <property type="match status" value="1"/>
</dbReference>
<evidence type="ECO:0000256" key="7">
    <source>
        <dbReference type="ARBA" id="ARBA00022840"/>
    </source>
</evidence>
<dbReference type="InterPro" id="IPR005715">
    <property type="entry name" value="Glu_5kinase/COase_Synthase"/>
</dbReference>
<proteinExistence type="inferred from homology"/>
<keyword evidence="7 8" id="KW-0067">ATP-binding</keyword>
<dbReference type="InterPro" id="IPR036393">
    <property type="entry name" value="AceGlu_kinase-like_sf"/>
</dbReference>
<evidence type="ECO:0000313" key="11">
    <source>
        <dbReference type="Proteomes" id="UP000017396"/>
    </source>
</evidence>